<protein>
    <recommendedName>
        <fullName evidence="4">Isomerase YbhE</fullName>
    </recommendedName>
</protein>
<reference evidence="2 3" key="1">
    <citation type="submission" date="2014-04" db="EMBL/GenBank/DDBJ databases">
        <authorList>
            <consortium name="DOE Joint Genome Institute"/>
            <person name="Kuo A."/>
            <person name="Kohler A."/>
            <person name="Nagy L.G."/>
            <person name="Floudas D."/>
            <person name="Copeland A."/>
            <person name="Barry K.W."/>
            <person name="Cichocki N."/>
            <person name="Veneault-Fourrey C."/>
            <person name="LaButti K."/>
            <person name="Lindquist E.A."/>
            <person name="Lipzen A."/>
            <person name="Lundell T."/>
            <person name="Morin E."/>
            <person name="Murat C."/>
            <person name="Sun H."/>
            <person name="Tunlid A."/>
            <person name="Henrissat B."/>
            <person name="Grigoriev I.V."/>
            <person name="Hibbett D.S."/>
            <person name="Martin F."/>
            <person name="Nordberg H.P."/>
            <person name="Cantor M.N."/>
            <person name="Hua S.X."/>
        </authorList>
    </citation>
    <scope>NUCLEOTIDE SEQUENCE [LARGE SCALE GENOMIC DNA]</scope>
    <source>
        <strain evidence="2 3">LaAM-08-1</strain>
    </source>
</reference>
<dbReference type="AlphaFoldDB" id="A0A0C9XI16"/>
<evidence type="ECO:0000313" key="3">
    <source>
        <dbReference type="Proteomes" id="UP000054477"/>
    </source>
</evidence>
<dbReference type="STRING" id="1095629.A0A0C9XI16"/>
<dbReference type="InterPro" id="IPR015943">
    <property type="entry name" value="WD40/YVTN_repeat-like_dom_sf"/>
</dbReference>
<dbReference type="SUPFAM" id="SSF75011">
    <property type="entry name" value="3-carboxy-cis,cis-mucoante lactonizing enzyme"/>
    <property type="match status" value="1"/>
</dbReference>
<dbReference type="Pfam" id="PF10282">
    <property type="entry name" value="Lactonase"/>
    <property type="match status" value="1"/>
</dbReference>
<accession>A0A0C9XI16</accession>
<comment type="similarity">
    <text evidence="1">Belongs to the cycloisomerase 2 family.</text>
</comment>
<dbReference type="EMBL" id="KN838611">
    <property type="protein sequence ID" value="KIK01184.1"/>
    <property type="molecule type" value="Genomic_DNA"/>
</dbReference>
<gene>
    <name evidence="2" type="ORF">K443DRAFT_678647</name>
</gene>
<dbReference type="PANTHER" id="PTHR30344:SF7">
    <property type="entry name" value="DUF2415 DOMAIN-CONTAINING PROTEIN"/>
    <property type="match status" value="1"/>
</dbReference>
<dbReference type="GO" id="GO:0017057">
    <property type="term" value="F:6-phosphogluconolactonase activity"/>
    <property type="evidence" value="ECO:0007669"/>
    <property type="project" value="TreeGrafter"/>
</dbReference>
<evidence type="ECO:0008006" key="4">
    <source>
        <dbReference type="Google" id="ProtNLM"/>
    </source>
</evidence>
<dbReference type="Proteomes" id="UP000054477">
    <property type="component" value="Unassembled WGS sequence"/>
</dbReference>
<proteinExistence type="inferred from homology"/>
<reference evidence="3" key="2">
    <citation type="submission" date="2015-01" db="EMBL/GenBank/DDBJ databases">
        <title>Evolutionary Origins and Diversification of the Mycorrhizal Mutualists.</title>
        <authorList>
            <consortium name="DOE Joint Genome Institute"/>
            <consortium name="Mycorrhizal Genomics Consortium"/>
            <person name="Kohler A."/>
            <person name="Kuo A."/>
            <person name="Nagy L.G."/>
            <person name="Floudas D."/>
            <person name="Copeland A."/>
            <person name="Barry K.W."/>
            <person name="Cichocki N."/>
            <person name="Veneault-Fourrey C."/>
            <person name="LaButti K."/>
            <person name="Lindquist E.A."/>
            <person name="Lipzen A."/>
            <person name="Lundell T."/>
            <person name="Morin E."/>
            <person name="Murat C."/>
            <person name="Riley R."/>
            <person name="Ohm R."/>
            <person name="Sun H."/>
            <person name="Tunlid A."/>
            <person name="Henrissat B."/>
            <person name="Grigoriev I.V."/>
            <person name="Hibbett D.S."/>
            <person name="Martin F."/>
        </authorList>
    </citation>
    <scope>NUCLEOTIDE SEQUENCE [LARGE SCALE GENOMIC DNA]</scope>
    <source>
        <strain evidence="3">LaAM-08-1</strain>
    </source>
</reference>
<keyword evidence="3" id="KW-1185">Reference proteome</keyword>
<organism evidence="2 3">
    <name type="scientific">Laccaria amethystina LaAM-08-1</name>
    <dbReference type="NCBI Taxonomy" id="1095629"/>
    <lineage>
        <taxon>Eukaryota</taxon>
        <taxon>Fungi</taxon>
        <taxon>Dikarya</taxon>
        <taxon>Basidiomycota</taxon>
        <taxon>Agaricomycotina</taxon>
        <taxon>Agaricomycetes</taxon>
        <taxon>Agaricomycetidae</taxon>
        <taxon>Agaricales</taxon>
        <taxon>Agaricineae</taxon>
        <taxon>Hydnangiaceae</taxon>
        <taxon>Laccaria</taxon>
    </lineage>
</organism>
<evidence type="ECO:0000256" key="1">
    <source>
        <dbReference type="ARBA" id="ARBA00005564"/>
    </source>
</evidence>
<dbReference type="HOGENOM" id="CLU_038716_1_0_1"/>
<dbReference type="InterPro" id="IPR019405">
    <property type="entry name" value="Lactonase_7-beta_prop"/>
</dbReference>
<dbReference type="Gene3D" id="2.130.10.10">
    <property type="entry name" value="YVTN repeat-like/Quinoprotein amine dehydrogenase"/>
    <property type="match status" value="1"/>
</dbReference>
<name>A0A0C9XI16_9AGAR</name>
<dbReference type="PANTHER" id="PTHR30344">
    <property type="entry name" value="6-PHOSPHOGLUCONOLACTONASE-RELATED"/>
    <property type="match status" value="1"/>
</dbReference>
<dbReference type="InterPro" id="IPR050282">
    <property type="entry name" value="Cycloisomerase_2"/>
</dbReference>
<evidence type="ECO:0000313" key="2">
    <source>
        <dbReference type="EMBL" id="KIK01184.1"/>
    </source>
</evidence>
<sequence>MVAFTILAGGYGVFVATYLFNSSDSTLSLLSKSPTGPNPSWITTHLMNRSLLYAVNEISQGALQTFEVSPGGALSHPIDTTSSGGDSPAFAVTLSTGKVAVMNYESGNGRIVQTTESGLYFDQEEVTPIVTFPRLDGGASHPHMAFEHGDEILVPDLGGDTIWRLSKSGSIQGFIPQPKGSGPRHIAIYGQHLFTLHELSSTLTVQLIPPAPNGTSPIISSVSVIPSIQPPNASYAAAEILIPTPTKDFPVPYIYVSNRNVGFQDARGDSITIFEHVNVDTPEEGLVLVKEVFTGLSQIRGMQFGEVRRGEAFLVAGGVAGDAGIVVLKRGDQGRDLEIVARNREVPTRTTFVWL</sequence>
<dbReference type="OrthoDB" id="9972196at2759"/>